<feature type="binding site" evidence="9">
    <location>
        <position position="211"/>
    </location>
    <ligand>
        <name>substrate</name>
    </ligand>
</feature>
<feature type="binding site" evidence="10">
    <location>
        <position position="31"/>
    </location>
    <ligand>
        <name>NAD(+)</name>
        <dbReference type="ChEBI" id="CHEBI:57540"/>
    </ligand>
</feature>
<dbReference type="InterPro" id="IPR028357">
    <property type="entry name" value="UDPglc_DH_bac"/>
</dbReference>
<feature type="binding site" evidence="10">
    <location>
        <position position="125"/>
    </location>
    <ligand>
        <name>NAD(+)</name>
        <dbReference type="ChEBI" id="CHEBI:57540"/>
    </ligand>
</feature>
<feature type="binding site" evidence="9">
    <location>
        <begin position="258"/>
        <end position="262"/>
    </location>
    <ligand>
        <name>substrate</name>
    </ligand>
</feature>
<dbReference type="PANTHER" id="PTHR43750:SF1">
    <property type="entry name" value="GDP-MANNOSE 6-DEHYDROGENASE"/>
    <property type="match status" value="1"/>
</dbReference>
<dbReference type="Proteomes" id="UP000320496">
    <property type="component" value="Chromosome"/>
</dbReference>
<dbReference type="InterPro" id="IPR008927">
    <property type="entry name" value="6-PGluconate_DH-like_C_sf"/>
</dbReference>
<dbReference type="InterPro" id="IPR036291">
    <property type="entry name" value="NAD(P)-bd_dom_sf"/>
</dbReference>
<sequence length="433" mass="46654">MSRVAVCGMGYVGCVTAACLCRDGHQVIGVDIDERKVASLASGMAPVSEPGLDDLLKQVTDEGRLVATTDINEAVANSDIALIAVGTPSAVDGSIDTNAVERVIASIGQALAESDREYTIVLRSTLLPGVLEDTLRPILEKSLGGPLGDRVRLCNNPEFLRETTAIRDYDRPPFVVVGAEEEWQAEAVLELYSRIDAPRIVTDTRTAALVKYTCNAYHAAKVAFANEIGTLARALGADGQEVMRIACLDTQLNVSPAYLRPGFAFGGSCLPKDVRALTRFAQREAVASPLLSSLLPSNEAHLVRGAQMVEQSGHRKIGLVGLSFKANTDDLRESPLVKIAEHLYGRGYDLRIYDPGVQVSRLLGSNRTYVEQHLPHFAELMVDTPEELCQHAELVVLGTNVADGFDWSSHCGGDVVDLRRDLVVTVHEAAPVT</sequence>
<name>A0A517Z0S3_9PLAN</name>
<protein>
    <recommendedName>
        <fullName evidence="3 7">UDP-glucose 6-dehydrogenase</fullName>
        <ecNumber evidence="3 7">1.1.1.22</ecNumber>
    </recommendedName>
</protein>
<dbReference type="UniPathway" id="UPA00038">
    <property type="reaction ID" value="UER00491"/>
</dbReference>
<dbReference type="Gene3D" id="3.40.50.720">
    <property type="entry name" value="NAD(P)-binding Rossmann-like Domain"/>
    <property type="match status" value="2"/>
</dbReference>
<evidence type="ECO:0000256" key="10">
    <source>
        <dbReference type="PIRSR" id="PIRSR500134-3"/>
    </source>
</evidence>
<feature type="binding site" evidence="9">
    <location>
        <position position="266"/>
    </location>
    <ligand>
        <name>substrate</name>
    </ligand>
</feature>
<evidence type="ECO:0000256" key="4">
    <source>
        <dbReference type="ARBA" id="ARBA00023002"/>
    </source>
</evidence>
<dbReference type="PANTHER" id="PTHR43750">
    <property type="entry name" value="UDP-GLUCOSE 6-DEHYDROGENASE TUAD"/>
    <property type="match status" value="1"/>
</dbReference>
<evidence type="ECO:0000313" key="13">
    <source>
        <dbReference type="Proteomes" id="UP000320496"/>
    </source>
</evidence>
<comment type="similarity">
    <text evidence="2 7">Belongs to the UDP-glucose/GDP-mannose dehydrogenase family.</text>
</comment>
<feature type="active site" description="Nucleophile" evidence="8">
    <location>
        <position position="269"/>
    </location>
</feature>
<dbReference type="InterPro" id="IPR014027">
    <property type="entry name" value="UDP-Glc/GDP-Man_DH_C"/>
</dbReference>
<accession>A0A517Z0S3</accession>
<dbReference type="Pfam" id="PF03720">
    <property type="entry name" value="UDPG_MGDP_dh_C"/>
    <property type="match status" value="1"/>
</dbReference>
<evidence type="ECO:0000256" key="3">
    <source>
        <dbReference type="ARBA" id="ARBA00012954"/>
    </source>
</evidence>
<dbReference type="SUPFAM" id="SSF52413">
    <property type="entry name" value="UDP-glucose/GDP-mannose dehydrogenase C-terminal domain"/>
    <property type="match status" value="1"/>
</dbReference>
<feature type="binding site" evidence="10">
    <location>
        <position position="272"/>
    </location>
    <ligand>
        <name>NAD(+)</name>
        <dbReference type="ChEBI" id="CHEBI:57540"/>
    </ligand>
</feature>
<organism evidence="12 13">
    <name type="scientific">Maioricimonas rarisocia</name>
    <dbReference type="NCBI Taxonomy" id="2528026"/>
    <lineage>
        <taxon>Bacteria</taxon>
        <taxon>Pseudomonadati</taxon>
        <taxon>Planctomycetota</taxon>
        <taxon>Planctomycetia</taxon>
        <taxon>Planctomycetales</taxon>
        <taxon>Planctomycetaceae</taxon>
        <taxon>Maioricimonas</taxon>
    </lineage>
</organism>
<feature type="binding site" evidence="10">
    <location>
        <position position="87"/>
    </location>
    <ligand>
        <name>NAD(+)</name>
        <dbReference type="ChEBI" id="CHEBI:57540"/>
    </ligand>
</feature>
<dbReference type="GO" id="GO:0006065">
    <property type="term" value="P:UDP-glucuronate biosynthetic process"/>
    <property type="evidence" value="ECO:0007669"/>
    <property type="project" value="UniProtKB-UniPathway"/>
</dbReference>
<feature type="binding site" evidence="9">
    <location>
        <position position="325"/>
    </location>
    <ligand>
        <name>substrate</name>
    </ligand>
</feature>
<dbReference type="KEGG" id="mri:Mal4_03640"/>
<evidence type="ECO:0000256" key="1">
    <source>
        <dbReference type="ARBA" id="ARBA00004701"/>
    </source>
</evidence>
<comment type="catalytic activity">
    <reaction evidence="6 7">
        <text>UDP-alpha-D-glucose + 2 NAD(+) + H2O = UDP-alpha-D-glucuronate + 2 NADH + 3 H(+)</text>
        <dbReference type="Rhea" id="RHEA:23596"/>
        <dbReference type="ChEBI" id="CHEBI:15377"/>
        <dbReference type="ChEBI" id="CHEBI:15378"/>
        <dbReference type="ChEBI" id="CHEBI:57540"/>
        <dbReference type="ChEBI" id="CHEBI:57945"/>
        <dbReference type="ChEBI" id="CHEBI:58052"/>
        <dbReference type="ChEBI" id="CHEBI:58885"/>
        <dbReference type="EC" id="1.1.1.22"/>
    </reaction>
</comment>
<feature type="binding site" evidence="10">
    <location>
        <position position="332"/>
    </location>
    <ligand>
        <name>NAD(+)</name>
        <dbReference type="ChEBI" id="CHEBI:57540"/>
    </ligand>
</feature>
<evidence type="ECO:0000313" key="12">
    <source>
        <dbReference type="EMBL" id="QDU36081.1"/>
    </source>
</evidence>
<proteinExistence type="inferred from homology"/>
<dbReference type="GO" id="GO:0003979">
    <property type="term" value="F:UDP-glucose 6-dehydrogenase activity"/>
    <property type="evidence" value="ECO:0007669"/>
    <property type="project" value="UniProtKB-EC"/>
</dbReference>
<dbReference type="GO" id="GO:0000271">
    <property type="term" value="P:polysaccharide biosynthetic process"/>
    <property type="evidence" value="ECO:0007669"/>
    <property type="project" value="InterPro"/>
</dbReference>
<evidence type="ECO:0000256" key="6">
    <source>
        <dbReference type="ARBA" id="ARBA00047473"/>
    </source>
</evidence>
<dbReference type="NCBIfam" id="TIGR03026">
    <property type="entry name" value="NDP-sugDHase"/>
    <property type="match status" value="1"/>
</dbReference>
<evidence type="ECO:0000256" key="9">
    <source>
        <dbReference type="PIRSR" id="PIRSR500134-2"/>
    </source>
</evidence>
<evidence type="ECO:0000256" key="7">
    <source>
        <dbReference type="PIRNR" id="PIRNR000124"/>
    </source>
</evidence>
<evidence type="ECO:0000259" key="11">
    <source>
        <dbReference type="SMART" id="SM00984"/>
    </source>
</evidence>
<dbReference type="SUPFAM" id="SSF48179">
    <property type="entry name" value="6-phosphogluconate dehydrogenase C-terminal domain-like"/>
    <property type="match status" value="1"/>
</dbReference>
<keyword evidence="13" id="KW-1185">Reference proteome</keyword>
<gene>
    <name evidence="12" type="primary">algD</name>
    <name evidence="12" type="ORF">Mal4_03640</name>
</gene>
<dbReference type="Pfam" id="PF00984">
    <property type="entry name" value="UDPG_MGDP_dh"/>
    <property type="match status" value="1"/>
</dbReference>
<keyword evidence="4 7" id="KW-0560">Oxidoreductase</keyword>
<feature type="domain" description="UDP-glucose/GDP-mannose dehydrogenase C-terminal" evidence="11">
    <location>
        <begin position="318"/>
        <end position="424"/>
    </location>
</feature>
<keyword evidence="5 7" id="KW-0520">NAD</keyword>
<reference evidence="12 13" key="1">
    <citation type="submission" date="2019-02" db="EMBL/GenBank/DDBJ databases">
        <title>Deep-cultivation of Planctomycetes and their phenomic and genomic characterization uncovers novel biology.</title>
        <authorList>
            <person name="Wiegand S."/>
            <person name="Jogler M."/>
            <person name="Boedeker C."/>
            <person name="Pinto D."/>
            <person name="Vollmers J."/>
            <person name="Rivas-Marin E."/>
            <person name="Kohn T."/>
            <person name="Peeters S.H."/>
            <person name="Heuer A."/>
            <person name="Rast P."/>
            <person name="Oberbeckmann S."/>
            <person name="Bunk B."/>
            <person name="Jeske O."/>
            <person name="Meyerdierks A."/>
            <person name="Storesund J.E."/>
            <person name="Kallscheuer N."/>
            <person name="Luecker S."/>
            <person name="Lage O.M."/>
            <person name="Pohl T."/>
            <person name="Merkel B.J."/>
            <person name="Hornburger P."/>
            <person name="Mueller R.-W."/>
            <person name="Bruemmer F."/>
            <person name="Labrenz M."/>
            <person name="Spormann A.M."/>
            <person name="Op den Camp H."/>
            <person name="Overmann J."/>
            <person name="Amann R."/>
            <person name="Jetten M.S.M."/>
            <person name="Mascher T."/>
            <person name="Medema M.H."/>
            <person name="Devos D.P."/>
            <person name="Kaster A.-K."/>
            <person name="Ovreas L."/>
            <person name="Rohde M."/>
            <person name="Galperin M.Y."/>
            <person name="Jogler C."/>
        </authorList>
    </citation>
    <scope>NUCLEOTIDE SEQUENCE [LARGE SCALE GENOMIC DNA]</scope>
    <source>
        <strain evidence="12 13">Mal4</strain>
    </source>
</reference>
<dbReference type="RefSeq" id="WP_197443999.1">
    <property type="nucleotide sequence ID" value="NZ_CP036275.1"/>
</dbReference>
<dbReference type="PIRSF" id="PIRSF500134">
    <property type="entry name" value="UDPglc_DH_bac"/>
    <property type="match status" value="1"/>
</dbReference>
<dbReference type="PIRSF" id="PIRSF000124">
    <property type="entry name" value="UDPglc_GDPman_dh"/>
    <property type="match status" value="1"/>
</dbReference>
<dbReference type="Gene3D" id="1.20.5.170">
    <property type="match status" value="1"/>
</dbReference>
<dbReference type="InterPro" id="IPR001732">
    <property type="entry name" value="UDP-Glc/GDP-Man_DH_N"/>
</dbReference>
<dbReference type="SUPFAM" id="SSF51735">
    <property type="entry name" value="NAD(P)-binding Rossmann-fold domains"/>
    <property type="match status" value="1"/>
</dbReference>
<feature type="binding site" evidence="10">
    <location>
        <position position="162"/>
    </location>
    <ligand>
        <name>NAD(+)</name>
        <dbReference type="ChEBI" id="CHEBI:57540"/>
    </ligand>
</feature>
<comment type="pathway">
    <text evidence="1">Nucleotide-sugar biosynthesis; UDP-alpha-D-glucuronate biosynthesis; UDP-alpha-D-glucuronate from UDP-alpha-D-glucose: step 1/1.</text>
</comment>
<feature type="binding site" evidence="10">
    <location>
        <position position="36"/>
    </location>
    <ligand>
        <name>NAD(+)</name>
        <dbReference type="ChEBI" id="CHEBI:57540"/>
    </ligand>
</feature>
<evidence type="ECO:0000256" key="8">
    <source>
        <dbReference type="PIRSR" id="PIRSR500134-1"/>
    </source>
</evidence>
<dbReference type="InterPro" id="IPR036220">
    <property type="entry name" value="UDP-Glc/GDP-Man_DH_C_sf"/>
</dbReference>
<dbReference type="EMBL" id="CP036275">
    <property type="protein sequence ID" value="QDU36081.1"/>
    <property type="molecule type" value="Genomic_DNA"/>
</dbReference>
<feature type="binding site" evidence="9">
    <location>
        <begin position="159"/>
        <end position="162"/>
    </location>
    <ligand>
        <name>substrate</name>
    </ligand>
</feature>
<dbReference type="Pfam" id="PF03721">
    <property type="entry name" value="UDPG_MGDP_dh_N"/>
    <property type="match status" value="1"/>
</dbReference>
<dbReference type="SMART" id="SM00984">
    <property type="entry name" value="UDPG_MGDP_dh_C"/>
    <property type="match status" value="1"/>
</dbReference>
<dbReference type="EC" id="1.1.1.22" evidence="3 7"/>
<evidence type="ECO:0000256" key="5">
    <source>
        <dbReference type="ARBA" id="ARBA00023027"/>
    </source>
</evidence>
<dbReference type="PROSITE" id="PS51257">
    <property type="entry name" value="PROKAR_LIPOPROTEIN"/>
    <property type="match status" value="1"/>
</dbReference>
<evidence type="ECO:0000256" key="2">
    <source>
        <dbReference type="ARBA" id="ARBA00006601"/>
    </source>
</evidence>
<dbReference type="InterPro" id="IPR017476">
    <property type="entry name" value="UDP-Glc/GDP-Man"/>
</dbReference>
<dbReference type="GO" id="GO:0051287">
    <property type="term" value="F:NAD binding"/>
    <property type="evidence" value="ECO:0007669"/>
    <property type="project" value="InterPro"/>
</dbReference>
<dbReference type="AlphaFoldDB" id="A0A517Z0S3"/>
<dbReference type="InterPro" id="IPR014026">
    <property type="entry name" value="UDP-Glc/GDP-Man_DH_dimer"/>
</dbReference>